<dbReference type="RefSeq" id="XP_031787766.1">
    <property type="nucleotide sequence ID" value="XM_031931906.2"/>
</dbReference>
<dbReference type="OrthoDB" id="7761718at2759"/>
<accession>A0A7M7QHN8</accession>
<evidence type="ECO:0000313" key="2">
    <source>
        <dbReference type="Proteomes" id="UP000002358"/>
    </source>
</evidence>
<name>A0A7M7QHN8_NASVI</name>
<dbReference type="GeneID" id="116417661"/>
<reference evidence="1" key="1">
    <citation type="submission" date="2021-01" db="UniProtKB">
        <authorList>
            <consortium name="EnsemblMetazoa"/>
        </authorList>
    </citation>
    <scope>IDENTIFICATION</scope>
</reference>
<organism evidence="1 2">
    <name type="scientific">Nasonia vitripennis</name>
    <name type="common">Parasitic wasp</name>
    <dbReference type="NCBI Taxonomy" id="7425"/>
    <lineage>
        <taxon>Eukaryota</taxon>
        <taxon>Metazoa</taxon>
        <taxon>Ecdysozoa</taxon>
        <taxon>Arthropoda</taxon>
        <taxon>Hexapoda</taxon>
        <taxon>Insecta</taxon>
        <taxon>Pterygota</taxon>
        <taxon>Neoptera</taxon>
        <taxon>Endopterygota</taxon>
        <taxon>Hymenoptera</taxon>
        <taxon>Apocrita</taxon>
        <taxon>Proctotrupomorpha</taxon>
        <taxon>Chalcidoidea</taxon>
        <taxon>Pteromalidae</taxon>
        <taxon>Pteromalinae</taxon>
        <taxon>Nasonia</taxon>
    </lineage>
</organism>
<dbReference type="AlphaFoldDB" id="A0A7M7QHN8"/>
<dbReference type="Proteomes" id="UP000002358">
    <property type="component" value="Unassembled WGS sequence"/>
</dbReference>
<evidence type="ECO:0000313" key="1">
    <source>
        <dbReference type="EnsemblMetazoa" id="XP_031787766"/>
    </source>
</evidence>
<sequence length="148" mass="17545">MKNKNKLRHWLLLIQELYPLKSMTYYVHQLLHITKNINDWGPLWAHTAFYFEAANHNLLTAIHSSRGVILHILRYTNLRQHAQILEEIVYPDCSPCIKYYCENILQSKSQKIYKISEITYFGKGKSIDQRLLNQLNVSPRTNLFQKLS</sequence>
<dbReference type="EnsemblMetazoa" id="XM_031931906">
    <property type="protein sequence ID" value="XP_031787766"/>
    <property type="gene ID" value="LOC116417661"/>
</dbReference>
<protein>
    <submittedName>
        <fullName evidence="1">Uncharacterized protein</fullName>
    </submittedName>
</protein>
<dbReference type="PANTHER" id="PTHR46579:SF1">
    <property type="entry name" value="F5_8 TYPE C DOMAIN-CONTAINING PROTEIN"/>
    <property type="match status" value="1"/>
</dbReference>
<dbReference type="PANTHER" id="PTHR46579">
    <property type="entry name" value="F5/8 TYPE C DOMAIN-CONTAINING PROTEIN-RELATED"/>
    <property type="match status" value="1"/>
</dbReference>
<dbReference type="KEGG" id="nvi:116417661"/>
<keyword evidence="2" id="KW-1185">Reference proteome</keyword>
<dbReference type="InParanoid" id="A0A7M7QHN8"/>
<proteinExistence type="predicted"/>